<evidence type="ECO:0000313" key="2">
    <source>
        <dbReference type="EMBL" id="PLB41063.1"/>
    </source>
</evidence>
<accession>A0A2I2FKB9</accession>
<dbReference type="GeneID" id="36518592"/>
<protein>
    <recommendedName>
        <fullName evidence="4">IgE-binding protein</fullName>
    </recommendedName>
</protein>
<evidence type="ECO:0008006" key="4">
    <source>
        <dbReference type="Google" id="ProtNLM"/>
    </source>
</evidence>
<keyword evidence="1" id="KW-0732">Signal</keyword>
<name>A0A2I2FKB9_ASPCN</name>
<evidence type="ECO:0000256" key="1">
    <source>
        <dbReference type="SAM" id="SignalP"/>
    </source>
</evidence>
<dbReference type="EMBL" id="KZ559122">
    <property type="protein sequence ID" value="PLB41063.1"/>
    <property type="molecule type" value="Genomic_DNA"/>
</dbReference>
<reference evidence="2 3" key="1">
    <citation type="submission" date="2017-12" db="EMBL/GenBank/DDBJ databases">
        <authorList>
            <consortium name="DOE Joint Genome Institute"/>
            <person name="Haridas S."/>
            <person name="Kjaerbolling I."/>
            <person name="Vesth T.C."/>
            <person name="Frisvad J.C."/>
            <person name="Nybo J.L."/>
            <person name="Theobald S."/>
            <person name="Kuo A."/>
            <person name="Bowyer P."/>
            <person name="Matsuda Y."/>
            <person name="Mondo S."/>
            <person name="Lyhne E.K."/>
            <person name="Kogle M.E."/>
            <person name="Clum A."/>
            <person name="Lipzen A."/>
            <person name="Salamov A."/>
            <person name="Ngan C.Y."/>
            <person name="Daum C."/>
            <person name="Chiniquy J."/>
            <person name="Barry K."/>
            <person name="LaButti K."/>
            <person name="Simmons B.A."/>
            <person name="Magnuson J.K."/>
            <person name="Mortensen U.H."/>
            <person name="Larsen T.O."/>
            <person name="Grigoriev I.V."/>
            <person name="Baker S.E."/>
            <person name="Andersen M.R."/>
            <person name="Nordberg H.P."/>
            <person name="Cantor M.N."/>
            <person name="Hua S.X."/>
        </authorList>
    </citation>
    <scope>NUCLEOTIDE SEQUENCE [LARGE SCALE GENOMIC DNA]</scope>
    <source>
        <strain evidence="2 3">CBS 102.13</strain>
    </source>
</reference>
<evidence type="ECO:0000313" key="3">
    <source>
        <dbReference type="Proteomes" id="UP000234585"/>
    </source>
</evidence>
<dbReference type="PANTHER" id="PTHR42047:SF1">
    <property type="entry name" value="PROTEIN, PUTATIVE (AFU_ORTHOLOGUE AFUA_6G03560)-RELATED"/>
    <property type="match status" value="1"/>
</dbReference>
<feature type="chain" id="PRO_5014121252" description="IgE-binding protein" evidence="1">
    <location>
        <begin position="16"/>
        <end position="210"/>
    </location>
</feature>
<sequence>MKLFSLLPLLGAVSALPQLRSSPDSGSDSFTVIAARSASPIHYLTLTASDGHFWLGGRSSTYCPEVVAKNDDCPPGKETAISGDHSLNAMVPGSQQIYVSPAGSLSFTPPHASSSIPAGSSTGPFVYTPPAVQGSTNGTGLGRWSYEGQGAHGFMACPVPAKNETIPRWQVFAALKNATVPGGKRDSCLGFSAMAVVREEGAGAAAWEYL</sequence>
<keyword evidence="3" id="KW-1185">Reference proteome</keyword>
<feature type="signal peptide" evidence="1">
    <location>
        <begin position="1"/>
        <end position="15"/>
    </location>
</feature>
<dbReference type="Proteomes" id="UP000234585">
    <property type="component" value="Unassembled WGS sequence"/>
</dbReference>
<proteinExistence type="predicted"/>
<organism evidence="2 3">
    <name type="scientific">Aspergillus candidus</name>
    <dbReference type="NCBI Taxonomy" id="41067"/>
    <lineage>
        <taxon>Eukaryota</taxon>
        <taxon>Fungi</taxon>
        <taxon>Dikarya</taxon>
        <taxon>Ascomycota</taxon>
        <taxon>Pezizomycotina</taxon>
        <taxon>Eurotiomycetes</taxon>
        <taxon>Eurotiomycetidae</taxon>
        <taxon>Eurotiales</taxon>
        <taxon>Aspergillaceae</taxon>
        <taxon>Aspergillus</taxon>
        <taxon>Aspergillus subgen. Circumdati</taxon>
    </lineage>
</organism>
<dbReference type="InterPro" id="IPR052820">
    <property type="entry name" value="PhiA_domain"/>
</dbReference>
<dbReference type="PANTHER" id="PTHR42047">
    <property type="entry name" value="PROTEIN, PUTATIVE (AFU_ORTHOLOGUE AFUA_6G03560)-RELATED"/>
    <property type="match status" value="1"/>
</dbReference>
<dbReference type="OrthoDB" id="5430620at2759"/>
<dbReference type="STRING" id="41067.A0A2I2FKB9"/>
<gene>
    <name evidence="2" type="ORF">BDW47DRAFT_100439</name>
</gene>
<dbReference type="RefSeq" id="XP_024675075.1">
    <property type="nucleotide sequence ID" value="XM_024811432.1"/>
</dbReference>
<dbReference type="AlphaFoldDB" id="A0A2I2FKB9"/>